<organism evidence="1 2">
    <name type="scientific">Russula earlei</name>
    <dbReference type="NCBI Taxonomy" id="71964"/>
    <lineage>
        <taxon>Eukaryota</taxon>
        <taxon>Fungi</taxon>
        <taxon>Dikarya</taxon>
        <taxon>Basidiomycota</taxon>
        <taxon>Agaricomycotina</taxon>
        <taxon>Agaricomycetes</taxon>
        <taxon>Russulales</taxon>
        <taxon>Russulaceae</taxon>
        <taxon>Russula</taxon>
    </lineage>
</organism>
<protein>
    <submittedName>
        <fullName evidence="1">Uncharacterized protein</fullName>
    </submittedName>
</protein>
<reference evidence="1" key="1">
    <citation type="submission" date="2021-03" db="EMBL/GenBank/DDBJ databases">
        <title>Evolutionary priming and transition to the ectomycorrhizal habit in an iconic lineage of mushroom-forming fungi: is preadaptation a requirement?</title>
        <authorList>
            <consortium name="DOE Joint Genome Institute"/>
            <person name="Looney B.P."/>
            <person name="Miyauchi S."/>
            <person name="Morin E."/>
            <person name="Drula E."/>
            <person name="Courty P.E."/>
            <person name="Chicoki N."/>
            <person name="Fauchery L."/>
            <person name="Kohler A."/>
            <person name="Kuo A."/>
            <person name="LaButti K."/>
            <person name="Pangilinan J."/>
            <person name="Lipzen A."/>
            <person name="Riley R."/>
            <person name="Andreopoulos W."/>
            <person name="He G."/>
            <person name="Johnson J."/>
            <person name="Barry K.W."/>
            <person name="Grigoriev I.V."/>
            <person name="Nagy L."/>
            <person name="Hibbett D."/>
            <person name="Henrissat B."/>
            <person name="Matheny P.B."/>
            <person name="Labbe J."/>
            <person name="Martin A.F."/>
        </authorList>
    </citation>
    <scope>NUCLEOTIDE SEQUENCE</scope>
    <source>
        <strain evidence="1">BPL698</strain>
    </source>
</reference>
<keyword evidence="2" id="KW-1185">Reference proteome</keyword>
<sequence>MPSTPSRSASSSPEPIYTPETRRNAGSHQRTHRHSSDRLSKTRITSMLLYDERENNDLRRMLLSVTEQLKQESQRADDNERRAREAIQRFRAINEARVAAQQDATRANEELRLYKLQLEYAQKEIYKAQEILESLETQRHDAEASAAKARNVARKLREESLVDLAREEGHRLGLQAGLSRSRRLGFDHARSTSDGPSSRPVPNNLSHAEDQDDVGTFTRTSTPAVAVAEPPLDPIGETMLNFPPSPPTVGHLNAEVLSQPGLARPPPTDLQPRVVRHTQSPIQHPESVIPPDSFIPHAGNDSTIRLPPPHEMVRVVSPTSPTLNRQASVDSEPLMVRNPDVRQDVVPLEPESPVSTTISQFELVSEPNDSISRPSRRKRRSLSVIPEVVSGDNTPAGGSRSVSVDRGSPNSSASVPQGLPSISAPTSTSPTFVRINVADGSHDPSRYVYNRPSYASTSSSSARRTPVRSMRSVGRPSSLSSVPEIEIEPPSRSQSQTPQATTPYMSHGRGFLSAEDAAHRPMSPTISSPVLNPSVTPVVPQDSSVGPTGVPSQPVLALTNGQLPLGFVPNVPSLSQPSSSRMTPYSTPSAPTHGAVVSPRLSAHTDPRPLYGVPVPDASSSSGQLSSHNPVRIPLASTTADSSVMVPPASLFSQPNELSSSETDEDDAVASSLASSNDTLSTPPPSRKKPAKKPRRPTYDAAPTAPGLEYPSSPLIRASTLAPTGPPGTSAGQIRGGPAEITPASRHRTSRH</sequence>
<accession>A0ACC0UDI5</accession>
<proteinExistence type="predicted"/>
<name>A0ACC0UDI5_9AGAM</name>
<evidence type="ECO:0000313" key="1">
    <source>
        <dbReference type="EMBL" id="KAI9508907.1"/>
    </source>
</evidence>
<gene>
    <name evidence="1" type="ORF">F5148DRAFT_1191375</name>
</gene>
<evidence type="ECO:0000313" key="2">
    <source>
        <dbReference type="Proteomes" id="UP001207468"/>
    </source>
</evidence>
<dbReference type="EMBL" id="JAGFNK010000076">
    <property type="protein sequence ID" value="KAI9508907.1"/>
    <property type="molecule type" value="Genomic_DNA"/>
</dbReference>
<comment type="caution">
    <text evidence="1">The sequence shown here is derived from an EMBL/GenBank/DDBJ whole genome shotgun (WGS) entry which is preliminary data.</text>
</comment>
<dbReference type="Proteomes" id="UP001207468">
    <property type="component" value="Unassembled WGS sequence"/>
</dbReference>